<dbReference type="InterPro" id="IPR001289">
    <property type="entry name" value="NFYA"/>
</dbReference>
<dbReference type="GO" id="GO:0003677">
    <property type="term" value="F:DNA binding"/>
    <property type="evidence" value="ECO:0007669"/>
    <property type="project" value="UniProtKB-KW"/>
</dbReference>
<evidence type="ECO:0000256" key="6">
    <source>
        <dbReference type="RuleBase" id="RU367155"/>
    </source>
</evidence>
<evidence type="ECO:0000256" key="7">
    <source>
        <dbReference type="SAM" id="MobiDB-lite"/>
    </source>
</evidence>
<evidence type="ECO:0000313" key="8">
    <source>
        <dbReference type="EMBL" id="EFE29503.1"/>
    </source>
</evidence>
<evidence type="ECO:0000256" key="4">
    <source>
        <dbReference type="ARBA" id="ARBA00023163"/>
    </source>
</evidence>
<keyword evidence="2 6" id="KW-0805">Transcription regulation</keyword>
<feature type="compositionally biased region" description="Low complexity" evidence="7">
    <location>
        <begin position="333"/>
        <end position="342"/>
    </location>
</feature>
<proteinExistence type="inferred from homology"/>
<evidence type="ECO:0000256" key="2">
    <source>
        <dbReference type="ARBA" id="ARBA00023015"/>
    </source>
</evidence>
<evidence type="ECO:0000313" key="9">
    <source>
        <dbReference type="Proteomes" id="UP000008866"/>
    </source>
</evidence>
<sequence>MEYAQYQQPQHQASPIVPPQPHPHYQGQPQQPPPPQQQQQQQQQQPQQPQQQPQHPQSQGQPPQPGQMSFPQSYAPYGISPTQAAAMATAAATGQFFPLHQDSTRLPIKNERPRQSPQQAHAQPSAAAAAAAAAAQRRMSQQLSGSPHSMPRQPQQAPPPPQQQQQPPPPPQSQQPQQPQQPPQPQPQPQTQAPPPQQQQPQPSPELAPPGPPAEESPLYVNAKQFHRILKRRVARQKLEEQLRLTSKGRKPYLHESRHNHAMRRPRGPGGRFLTADEVAAMEKAQGGSTATNNNSASTNENKEVTGQKRKSIAESSSPGSKKAKTSPLRTGANANVAAAPAETSDAEDEDG</sequence>
<organism evidence="8 9">
    <name type="scientific">Arthroderma benhamiae (strain ATCC MYA-4681 / CBS 112371)</name>
    <name type="common">Trichophyton mentagrophytes</name>
    <dbReference type="NCBI Taxonomy" id="663331"/>
    <lineage>
        <taxon>Eukaryota</taxon>
        <taxon>Fungi</taxon>
        <taxon>Dikarya</taxon>
        <taxon>Ascomycota</taxon>
        <taxon>Pezizomycotina</taxon>
        <taxon>Eurotiomycetes</taxon>
        <taxon>Eurotiomycetidae</taxon>
        <taxon>Onygenales</taxon>
        <taxon>Arthrodermataceae</taxon>
        <taxon>Trichophyton</taxon>
    </lineage>
</organism>
<reference evidence="9" key="1">
    <citation type="journal article" date="2011" name="Genome Biol.">
        <title>Comparative and functional genomics provide insights into the pathogenicity of dermatophytic fungi.</title>
        <authorList>
            <person name="Burmester A."/>
            <person name="Shelest E."/>
            <person name="Gloeckner G."/>
            <person name="Heddergott C."/>
            <person name="Schindler S."/>
            <person name="Staib P."/>
            <person name="Heidel A."/>
            <person name="Felder M."/>
            <person name="Petzold A."/>
            <person name="Szafranski K."/>
            <person name="Feuermann M."/>
            <person name="Pedruzzi I."/>
            <person name="Priebe S."/>
            <person name="Groth M."/>
            <person name="Winkler R."/>
            <person name="Li W."/>
            <person name="Kniemeyer O."/>
            <person name="Schroeckh V."/>
            <person name="Hertweck C."/>
            <person name="Hube B."/>
            <person name="White T.C."/>
            <person name="Platzer M."/>
            <person name="Guthke R."/>
            <person name="Heitman J."/>
            <person name="Woestemeyer J."/>
            <person name="Zipfel P.F."/>
            <person name="Monod M."/>
            <person name="Brakhage A.A."/>
        </authorList>
    </citation>
    <scope>NUCLEOTIDE SEQUENCE [LARGE SCALE GENOMIC DNA]</scope>
    <source>
        <strain evidence="9">ATCC MYA-4681 / CBS 112371</strain>
    </source>
</reference>
<keyword evidence="3 6" id="KW-0238">DNA-binding</keyword>
<feature type="compositionally biased region" description="Low complexity" evidence="7">
    <location>
        <begin position="115"/>
        <end position="142"/>
    </location>
</feature>
<keyword evidence="9" id="KW-1185">Reference proteome</keyword>
<feature type="region of interest" description="Disordered" evidence="7">
    <location>
        <begin position="98"/>
        <end position="222"/>
    </location>
</feature>
<name>D4B5A9_ARTBC</name>
<feature type="compositionally biased region" description="Pro residues" evidence="7">
    <location>
        <begin position="156"/>
        <end position="215"/>
    </location>
</feature>
<accession>D4B5A9</accession>
<dbReference type="OrthoDB" id="1097733at2759"/>
<comment type="subunit">
    <text evidence="6">Heterotrimer.</text>
</comment>
<dbReference type="EMBL" id="ABSU01000038">
    <property type="protein sequence ID" value="EFE29503.1"/>
    <property type="molecule type" value="Genomic_DNA"/>
</dbReference>
<dbReference type="PROSITE" id="PS51152">
    <property type="entry name" value="NFYA_HAP2_2"/>
    <property type="match status" value="1"/>
</dbReference>
<dbReference type="Pfam" id="PF02045">
    <property type="entry name" value="CBFB_NFYA"/>
    <property type="match status" value="1"/>
</dbReference>
<feature type="region of interest" description="Disordered" evidence="7">
    <location>
        <begin position="1"/>
        <end position="78"/>
    </location>
</feature>
<comment type="similarity">
    <text evidence="6">Belongs to the NFYA/HAP2 subunit family.</text>
</comment>
<dbReference type="RefSeq" id="XP_003010143.1">
    <property type="nucleotide sequence ID" value="XM_003010097.1"/>
</dbReference>
<dbReference type="OMA" id="ESMETPR"/>
<dbReference type="Proteomes" id="UP000008866">
    <property type="component" value="Unassembled WGS sequence"/>
</dbReference>
<dbReference type="KEGG" id="abe:ARB_03649"/>
<dbReference type="STRING" id="663331.D4B5A9"/>
<dbReference type="HOGENOM" id="CLU_045001_0_0_1"/>
<comment type="caution">
    <text evidence="8">The sequence shown here is derived from an EMBL/GenBank/DDBJ whole genome shotgun (WGS) entry which is preliminary data.</text>
</comment>
<feature type="compositionally biased region" description="Low complexity" evidence="7">
    <location>
        <begin position="37"/>
        <end position="61"/>
    </location>
</feature>
<evidence type="ECO:0000256" key="1">
    <source>
        <dbReference type="ARBA" id="ARBA00004123"/>
    </source>
</evidence>
<gene>
    <name evidence="8" type="ORF">ARB_03649</name>
</gene>
<feature type="compositionally biased region" description="Polar residues" evidence="7">
    <location>
        <begin position="1"/>
        <end position="13"/>
    </location>
</feature>
<comment type="subcellular location">
    <subcellularLocation>
        <location evidence="1 6">Nucleus</location>
    </subcellularLocation>
</comment>
<dbReference type="GeneID" id="9525411"/>
<keyword evidence="5 6" id="KW-0539">Nucleus</keyword>
<comment type="function">
    <text evidence="6">Component of the sequence-specific heterotrimeric transcription factor (NF-Y) which specifically recognizes a 5'-CCAAT-3' box motif found in the promoters of its target genes.</text>
</comment>
<protein>
    <recommendedName>
        <fullName evidence="6">Transcriptional activator HAP2</fullName>
    </recommendedName>
</protein>
<dbReference type="GO" id="GO:0005634">
    <property type="term" value="C:nucleus"/>
    <property type="evidence" value="ECO:0007669"/>
    <property type="project" value="UniProtKB-SubCell"/>
</dbReference>
<dbReference type="PRINTS" id="PR00616">
    <property type="entry name" value="CCAATSUBUNTB"/>
</dbReference>
<evidence type="ECO:0000256" key="3">
    <source>
        <dbReference type="ARBA" id="ARBA00023125"/>
    </source>
</evidence>
<dbReference type="eggNOG" id="KOG1561">
    <property type="taxonomic scope" value="Eukaryota"/>
</dbReference>
<dbReference type="GO" id="GO:0003700">
    <property type="term" value="F:DNA-binding transcription factor activity"/>
    <property type="evidence" value="ECO:0007669"/>
    <property type="project" value="UniProtKB-UniRule"/>
</dbReference>
<feature type="compositionally biased region" description="Low complexity" evidence="7">
    <location>
        <begin position="289"/>
        <end position="300"/>
    </location>
</feature>
<dbReference type="Gene3D" id="6.10.250.2430">
    <property type="match status" value="1"/>
</dbReference>
<dbReference type="SMART" id="SM00521">
    <property type="entry name" value="CBF"/>
    <property type="match status" value="1"/>
</dbReference>
<dbReference type="PANTHER" id="PTHR12632">
    <property type="entry name" value="TRANSCRIPTION FACTOR NF-Y ALPHA-RELATED"/>
    <property type="match status" value="1"/>
</dbReference>
<feature type="region of interest" description="Disordered" evidence="7">
    <location>
        <begin position="241"/>
        <end position="352"/>
    </location>
</feature>
<evidence type="ECO:0000256" key="5">
    <source>
        <dbReference type="ARBA" id="ARBA00023242"/>
    </source>
</evidence>
<keyword evidence="4 6" id="KW-0804">Transcription</keyword>
<dbReference type="AlphaFoldDB" id="D4B5A9"/>